<dbReference type="Gene3D" id="1.10.287.810">
    <property type="entry name" value="Mitochondrial import inner membrane translocase subunit tim13 like domains"/>
    <property type="match status" value="1"/>
</dbReference>
<keyword evidence="10" id="KW-0472">Membrane</keyword>
<dbReference type="GeneID" id="115627907"/>
<dbReference type="GO" id="GO:0042719">
    <property type="term" value="C:mitochondrial intermembrane space chaperone complex"/>
    <property type="evidence" value="ECO:0007669"/>
    <property type="project" value="UniProtKB-ARBA"/>
</dbReference>
<comment type="function">
    <text evidence="10">Mitochondrial intermembrane chaperone that participates in the import and insertion of some multi-pass transmembrane proteins into the mitochondrial inner membrane. Also required for the transfer of beta-barrel precursors from the TOM complex to the sorting and assembly machinery (SAM complex) of the outer membrane. Acts as a chaperone-like protein that protects the hydrophobic precursors from aggregation and guide them through the mitochondrial intermembrane space.</text>
</comment>
<evidence type="ECO:0000256" key="1">
    <source>
        <dbReference type="ARBA" id="ARBA00006720"/>
    </source>
</evidence>
<keyword evidence="9 10" id="KW-0143">Chaperone</keyword>
<evidence type="ECO:0000256" key="3">
    <source>
        <dbReference type="ARBA" id="ARBA00022723"/>
    </source>
</evidence>
<accession>A0A6J2TXN0</accession>
<reference evidence="13" key="1">
    <citation type="submission" date="2025-08" db="UniProtKB">
        <authorList>
            <consortium name="RefSeq"/>
        </authorList>
    </citation>
    <scope>IDENTIFICATION</scope>
    <source>
        <strain evidence="13">11010-0011.00</strain>
        <tissue evidence="13">Whole body</tissue>
    </source>
</reference>
<dbReference type="GO" id="GO:0005743">
    <property type="term" value="C:mitochondrial inner membrane"/>
    <property type="evidence" value="ECO:0007669"/>
    <property type="project" value="UniProtKB-SubCell"/>
</dbReference>
<keyword evidence="3" id="KW-0479">Metal-binding</keyword>
<keyword evidence="6 10" id="KW-0811">Translocation</keyword>
<evidence type="ECO:0000256" key="5">
    <source>
        <dbReference type="ARBA" id="ARBA00022927"/>
    </source>
</evidence>
<dbReference type="SUPFAM" id="SSF144122">
    <property type="entry name" value="Tim10-like"/>
    <property type="match status" value="1"/>
</dbReference>
<dbReference type="PROSITE" id="PS00028">
    <property type="entry name" value="ZINC_FINGER_C2H2_1"/>
    <property type="match status" value="1"/>
</dbReference>
<dbReference type="FunFam" id="1.10.287.810:FF:000001">
    <property type="entry name" value="mitochondrial import inner membrane translocase subunit TIM13"/>
    <property type="match status" value="1"/>
</dbReference>
<evidence type="ECO:0000313" key="12">
    <source>
        <dbReference type="Proteomes" id="UP000504634"/>
    </source>
</evidence>
<dbReference type="GO" id="GO:0015031">
    <property type="term" value="P:protein transport"/>
    <property type="evidence" value="ECO:0007669"/>
    <property type="project" value="UniProtKB-KW"/>
</dbReference>
<keyword evidence="5 10" id="KW-0653">Protein transport</keyword>
<dbReference type="InterPro" id="IPR013087">
    <property type="entry name" value="Znf_C2H2_type"/>
</dbReference>
<keyword evidence="8 10" id="KW-1015">Disulfide bond</keyword>
<evidence type="ECO:0000259" key="11">
    <source>
        <dbReference type="PROSITE" id="PS00028"/>
    </source>
</evidence>
<evidence type="ECO:0000256" key="2">
    <source>
        <dbReference type="ARBA" id="ARBA00022448"/>
    </source>
</evidence>
<comment type="domain">
    <text evidence="10">The twin CX3C motif contains 4 conserved Cys residues that form 2 disulfide bonds in the mitochondrial intermembrane space.</text>
</comment>
<comment type="similarity">
    <text evidence="1 10">Belongs to the small Tim family.</text>
</comment>
<gene>
    <name evidence="13" type="primary">LOC115627907</name>
</gene>
<evidence type="ECO:0000256" key="9">
    <source>
        <dbReference type="ARBA" id="ARBA00023186"/>
    </source>
</evidence>
<name>A0A6J2TXN0_DROLE</name>
<keyword evidence="2 10" id="KW-0813">Transport</keyword>
<dbReference type="GO" id="GO:0046872">
    <property type="term" value="F:metal ion binding"/>
    <property type="evidence" value="ECO:0007669"/>
    <property type="project" value="UniProtKB-KW"/>
</dbReference>
<evidence type="ECO:0000256" key="8">
    <source>
        <dbReference type="ARBA" id="ARBA00023157"/>
    </source>
</evidence>
<dbReference type="Pfam" id="PF02953">
    <property type="entry name" value="zf-Tim10_DDP"/>
    <property type="match status" value="1"/>
</dbReference>
<evidence type="ECO:0000256" key="7">
    <source>
        <dbReference type="ARBA" id="ARBA00023128"/>
    </source>
</evidence>
<evidence type="ECO:0000256" key="10">
    <source>
        <dbReference type="RuleBase" id="RU367043"/>
    </source>
</evidence>
<proteinExistence type="inferred from homology"/>
<dbReference type="RefSeq" id="XP_030379662.1">
    <property type="nucleotide sequence ID" value="XM_030523802.1"/>
</dbReference>
<organism evidence="12 13">
    <name type="scientific">Drosophila lebanonensis</name>
    <name type="common">Fruit fly</name>
    <name type="synonym">Scaptodrosophila lebanonensis</name>
    <dbReference type="NCBI Taxonomy" id="7225"/>
    <lineage>
        <taxon>Eukaryota</taxon>
        <taxon>Metazoa</taxon>
        <taxon>Ecdysozoa</taxon>
        <taxon>Arthropoda</taxon>
        <taxon>Hexapoda</taxon>
        <taxon>Insecta</taxon>
        <taxon>Pterygota</taxon>
        <taxon>Neoptera</taxon>
        <taxon>Endopterygota</taxon>
        <taxon>Diptera</taxon>
        <taxon>Brachycera</taxon>
        <taxon>Muscomorpha</taxon>
        <taxon>Ephydroidea</taxon>
        <taxon>Drosophilidae</taxon>
        <taxon>Scaptodrosophila</taxon>
    </lineage>
</organism>
<comment type="subunit">
    <text evidence="10">Heterohexamer.</text>
</comment>
<comment type="subcellular location">
    <subcellularLocation>
        <location evidence="10">Mitochondrion inner membrane</location>
        <topology evidence="10">Peripheral membrane protein</topology>
        <orientation evidence="10">Intermembrane side</orientation>
    </subcellularLocation>
</comment>
<evidence type="ECO:0000256" key="4">
    <source>
        <dbReference type="ARBA" id="ARBA00022833"/>
    </source>
</evidence>
<dbReference type="OrthoDB" id="7813104at2759"/>
<keyword evidence="4" id="KW-0862">Zinc</keyword>
<keyword evidence="12" id="KW-1185">Reference proteome</keyword>
<evidence type="ECO:0000256" key="6">
    <source>
        <dbReference type="ARBA" id="ARBA00023010"/>
    </source>
</evidence>
<dbReference type="InterPro" id="IPR004217">
    <property type="entry name" value="Tim10-like"/>
</dbReference>
<sequence>MDPEERRQQQQMLQQMKQQIAIANAQELLYNMSTKCFQKCVTRPRESLDAQEKKCIGMCMDRFMESYRLVSHTYGHRLQRERNRMH</sequence>
<dbReference type="InterPro" id="IPR035427">
    <property type="entry name" value="Tim10-like_dom_sf"/>
</dbReference>
<feature type="domain" description="C2H2-type" evidence="11">
    <location>
        <begin position="55"/>
        <end position="76"/>
    </location>
</feature>
<dbReference type="GO" id="GO:0045039">
    <property type="term" value="P:protein insertion into mitochondrial inner membrane"/>
    <property type="evidence" value="ECO:0007669"/>
    <property type="project" value="UniProtKB-ARBA"/>
</dbReference>
<dbReference type="AlphaFoldDB" id="A0A6J2TXN0"/>
<dbReference type="Proteomes" id="UP000504634">
    <property type="component" value="Unplaced"/>
</dbReference>
<evidence type="ECO:0000313" key="13">
    <source>
        <dbReference type="RefSeq" id="XP_030379662.1"/>
    </source>
</evidence>
<protein>
    <recommendedName>
        <fullName evidence="10">Mitochondrial import inner membrane translocase subunit</fullName>
    </recommendedName>
</protein>
<keyword evidence="10" id="KW-0999">Mitochondrion inner membrane</keyword>
<keyword evidence="7 10" id="KW-0496">Mitochondrion</keyword>